<dbReference type="InterPro" id="IPR007115">
    <property type="entry name" value="6-PTP_synth/QueD"/>
</dbReference>
<feature type="binding site" evidence="10">
    <location>
        <position position="24"/>
    </location>
    <ligand>
        <name>Zn(2+)</name>
        <dbReference type="ChEBI" id="CHEBI:29105"/>
    </ligand>
</feature>
<organism evidence="11 12">
    <name type="scientific">Lacicoccus qingdaonensis</name>
    <dbReference type="NCBI Taxonomy" id="576118"/>
    <lineage>
        <taxon>Bacteria</taxon>
        <taxon>Bacillati</taxon>
        <taxon>Bacillota</taxon>
        <taxon>Bacilli</taxon>
        <taxon>Bacillales</taxon>
        <taxon>Salinicoccaceae</taxon>
        <taxon>Lacicoccus</taxon>
    </lineage>
</organism>
<comment type="similarity">
    <text evidence="2 8">Belongs to the PTPS family. QueD subfamily.</text>
</comment>
<comment type="pathway">
    <text evidence="1 8">Purine metabolism; 7-cyano-7-deazaguanine biosynthesis.</text>
</comment>
<evidence type="ECO:0000256" key="5">
    <source>
        <dbReference type="ARBA" id="ARBA00022833"/>
    </source>
</evidence>
<dbReference type="Pfam" id="PF01242">
    <property type="entry name" value="PTPS"/>
    <property type="match status" value="1"/>
</dbReference>
<keyword evidence="6 8" id="KW-0456">Lyase</keyword>
<keyword evidence="12" id="KW-1185">Reference proteome</keyword>
<evidence type="ECO:0000313" key="12">
    <source>
        <dbReference type="Proteomes" id="UP000199008"/>
    </source>
</evidence>
<dbReference type="PANTHER" id="PTHR12589:SF7">
    <property type="entry name" value="6-PYRUVOYL TETRAHYDROBIOPTERIN SYNTHASE"/>
    <property type="match status" value="1"/>
</dbReference>
<evidence type="ECO:0000256" key="2">
    <source>
        <dbReference type="ARBA" id="ARBA00008900"/>
    </source>
</evidence>
<evidence type="ECO:0000256" key="3">
    <source>
        <dbReference type="ARBA" id="ARBA00018141"/>
    </source>
</evidence>
<accession>A0A1G9DKH0</accession>
<evidence type="ECO:0000256" key="6">
    <source>
        <dbReference type="ARBA" id="ARBA00023239"/>
    </source>
</evidence>
<evidence type="ECO:0000256" key="8">
    <source>
        <dbReference type="PIRNR" id="PIRNR006113"/>
    </source>
</evidence>
<keyword evidence="4 8" id="KW-0479">Metal-binding</keyword>
<protein>
    <recommendedName>
        <fullName evidence="3 8">6-carboxy-5,6,7,8-tetrahydropterin synthase</fullName>
        <ecNumber evidence="8">4.-.-.-</ecNumber>
    </recommendedName>
</protein>
<dbReference type="Proteomes" id="UP000199008">
    <property type="component" value="Unassembled WGS sequence"/>
</dbReference>
<dbReference type="EC" id="4.-.-.-" evidence="8"/>
<evidence type="ECO:0000256" key="1">
    <source>
        <dbReference type="ARBA" id="ARBA00005061"/>
    </source>
</evidence>
<dbReference type="GO" id="GO:0046872">
    <property type="term" value="F:metal ion binding"/>
    <property type="evidence" value="ECO:0007669"/>
    <property type="project" value="UniProtKB-KW"/>
</dbReference>
<dbReference type="InterPro" id="IPR038418">
    <property type="entry name" value="6-PTP_synth/QueD_sf"/>
</dbReference>
<gene>
    <name evidence="11" type="ORF">SAMN05216216_10639</name>
</gene>
<dbReference type="GO" id="GO:0070497">
    <property type="term" value="F:6-carboxytetrahydropterin synthase activity"/>
    <property type="evidence" value="ECO:0007669"/>
    <property type="project" value="UniProtKB-EC"/>
</dbReference>
<feature type="binding site" evidence="10">
    <location>
        <position position="40"/>
    </location>
    <ligand>
        <name>Zn(2+)</name>
        <dbReference type="ChEBI" id="CHEBI:29105"/>
    </ligand>
</feature>
<feature type="active site" description="Charge relay system" evidence="9">
    <location>
        <position position="123"/>
    </location>
</feature>
<dbReference type="SUPFAM" id="SSF55620">
    <property type="entry name" value="Tetrahydrobiopterin biosynthesis enzymes-like"/>
    <property type="match status" value="1"/>
</dbReference>
<sequence length="138" mass="16174">MMYPIPVHDYEYELNKDLNFSAAHFIPDKRAGKCERVHGHTYHVNITIVGDTLDELGFLVNFSALKNLIMEAFDHRLLNEHEAFSEIPPTSETLAKVIYEMVDKYIKEEQENELQCLQIILRETPTSYVVYRPKEKDE</sequence>
<proteinExistence type="inferred from homology"/>
<keyword evidence="5 8" id="KW-0862">Zinc</keyword>
<dbReference type="STRING" id="576118.SAMN05216216_10639"/>
<dbReference type="PIRSF" id="PIRSF006113">
    <property type="entry name" value="PTP_synth"/>
    <property type="match status" value="1"/>
</dbReference>
<feature type="active site" description="Charge relay system" evidence="9">
    <location>
        <position position="75"/>
    </location>
</feature>
<reference evidence="12" key="1">
    <citation type="submission" date="2016-10" db="EMBL/GenBank/DDBJ databases">
        <authorList>
            <person name="Varghese N."/>
            <person name="Submissions S."/>
        </authorList>
    </citation>
    <scope>NUCLEOTIDE SEQUENCE [LARGE SCALE GENOMIC DNA]</scope>
    <source>
        <strain evidence="12">CGMCC 1.8895</strain>
    </source>
</reference>
<comment type="cofactor">
    <cofactor evidence="8 10">
        <name>Zn(2+)</name>
        <dbReference type="ChEBI" id="CHEBI:29105"/>
    </cofactor>
    <text evidence="8 10">Binds 1 zinc ion per subunit.</text>
</comment>
<dbReference type="PANTHER" id="PTHR12589">
    <property type="entry name" value="PYRUVOYL TETRAHYDROBIOPTERIN SYNTHASE"/>
    <property type="match status" value="1"/>
</dbReference>
<dbReference type="GO" id="GO:0008616">
    <property type="term" value="P:tRNA queuosine(34) biosynthetic process"/>
    <property type="evidence" value="ECO:0007669"/>
    <property type="project" value="UniProtKB-KW"/>
</dbReference>
<dbReference type="Gene3D" id="3.30.479.10">
    <property type="entry name" value="6-pyruvoyl tetrahydropterin synthase/QueD"/>
    <property type="match status" value="1"/>
</dbReference>
<comment type="catalytic activity">
    <reaction evidence="7 8">
        <text>7,8-dihydroneopterin 3'-triphosphate + H2O = 6-carboxy-5,6,7,8-tetrahydropterin + triphosphate + acetaldehyde + 2 H(+)</text>
        <dbReference type="Rhea" id="RHEA:27966"/>
        <dbReference type="ChEBI" id="CHEBI:15343"/>
        <dbReference type="ChEBI" id="CHEBI:15377"/>
        <dbReference type="ChEBI" id="CHEBI:15378"/>
        <dbReference type="ChEBI" id="CHEBI:18036"/>
        <dbReference type="ChEBI" id="CHEBI:58462"/>
        <dbReference type="ChEBI" id="CHEBI:61032"/>
        <dbReference type="EC" id="4.1.2.50"/>
    </reaction>
</comment>
<dbReference type="AlphaFoldDB" id="A0A1G9DKH0"/>
<dbReference type="UniPathway" id="UPA00391"/>
<evidence type="ECO:0000256" key="10">
    <source>
        <dbReference type="PIRSR" id="PIRSR006113-2"/>
    </source>
</evidence>
<name>A0A1G9DKH0_9BACL</name>
<feature type="binding site" evidence="10">
    <location>
        <position position="38"/>
    </location>
    <ligand>
        <name>Zn(2+)</name>
        <dbReference type="ChEBI" id="CHEBI:29105"/>
    </ligand>
</feature>
<dbReference type="NCBIfam" id="TIGR03367">
    <property type="entry name" value="queuosine_QueD"/>
    <property type="match status" value="1"/>
</dbReference>
<evidence type="ECO:0000313" key="11">
    <source>
        <dbReference type="EMBL" id="SDK64334.1"/>
    </source>
</evidence>
<evidence type="ECO:0000256" key="4">
    <source>
        <dbReference type="ARBA" id="ARBA00022723"/>
    </source>
</evidence>
<feature type="active site" description="Proton acceptor" evidence="9">
    <location>
        <position position="34"/>
    </location>
</feature>
<dbReference type="EMBL" id="FNFY01000006">
    <property type="protein sequence ID" value="SDK64334.1"/>
    <property type="molecule type" value="Genomic_DNA"/>
</dbReference>
<keyword evidence="8" id="KW-0671">Queuosine biosynthesis</keyword>
<evidence type="ECO:0000256" key="9">
    <source>
        <dbReference type="PIRSR" id="PIRSR006113-1"/>
    </source>
</evidence>
<evidence type="ECO:0000256" key="7">
    <source>
        <dbReference type="ARBA" id="ARBA00048807"/>
    </source>
</evidence>